<dbReference type="Proteomes" id="UP000295043">
    <property type="component" value="Unassembled WGS sequence"/>
</dbReference>
<dbReference type="EMBL" id="SLVU01000013">
    <property type="protein sequence ID" value="TCN28473.1"/>
    <property type="molecule type" value="Genomic_DNA"/>
</dbReference>
<proteinExistence type="predicted"/>
<dbReference type="AlphaFoldDB" id="A0A4R2BP77"/>
<evidence type="ECO:0000313" key="1">
    <source>
        <dbReference type="EMBL" id="TCN28473.1"/>
    </source>
</evidence>
<name>A0A4R2BP77_9HYPH</name>
<protein>
    <submittedName>
        <fullName evidence="1">Uncharacterized protein</fullName>
    </submittedName>
</protein>
<evidence type="ECO:0000313" key="2">
    <source>
        <dbReference type="Proteomes" id="UP000295043"/>
    </source>
</evidence>
<organism evidence="1 2">
    <name type="scientific">Sinorhizobium americanum</name>
    <dbReference type="NCBI Taxonomy" id="194963"/>
    <lineage>
        <taxon>Bacteria</taxon>
        <taxon>Pseudomonadati</taxon>
        <taxon>Pseudomonadota</taxon>
        <taxon>Alphaproteobacteria</taxon>
        <taxon>Hyphomicrobiales</taxon>
        <taxon>Rhizobiaceae</taxon>
        <taxon>Sinorhizobium/Ensifer group</taxon>
        <taxon>Sinorhizobium</taxon>
    </lineage>
</organism>
<reference evidence="1 2" key="1">
    <citation type="submission" date="2019-03" db="EMBL/GenBank/DDBJ databases">
        <title>Genomic Encyclopedia of Type Strains, Phase IV (KMG-V): Genome sequencing to study the core and pangenomes of soil and plant-associated prokaryotes.</title>
        <authorList>
            <person name="Whitman W."/>
        </authorList>
    </citation>
    <scope>NUCLEOTIDE SEQUENCE [LARGE SCALE GENOMIC DNA]</scope>
    <source>
        <strain evidence="1 2">23C40</strain>
    </source>
</reference>
<gene>
    <name evidence="1" type="ORF">EV184_113102</name>
</gene>
<sequence length="48" mass="5568">MINRQVTNRIWRRKPQVHSHTPAAILFKPQAAPAQNTGAGWTEQYLKR</sequence>
<comment type="caution">
    <text evidence="1">The sequence shown here is derived from an EMBL/GenBank/DDBJ whole genome shotgun (WGS) entry which is preliminary data.</text>
</comment>
<accession>A0A4R2BP77</accession>